<evidence type="ECO:0000313" key="3">
    <source>
        <dbReference type="Proteomes" id="UP000008793"/>
    </source>
</evidence>
<dbReference type="InterPro" id="IPR044016">
    <property type="entry name" value="Big_13"/>
</dbReference>
<organism evidence="3">
    <name type="scientific">Erwinia billingiae (strain Eb661)</name>
    <dbReference type="NCBI Taxonomy" id="634500"/>
    <lineage>
        <taxon>Bacteria</taxon>
        <taxon>Pseudomonadati</taxon>
        <taxon>Pseudomonadota</taxon>
        <taxon>Gammaproteobacteria</taxon>
        <taxon>Enterobacterales</taxon>
        <taxon>Erwiniaceae</taxon>
        <taxon>Erwinia</taxon>
    </lineage>
</organism>
<dbReference type="HOGENOM" id="CLU_031871_0_0_6"/>
<evidence type="ECO:0000313" key="2">
    <source>
        <dbReference type="EMBL" id="CAX59302.1"/>
    </source>
</evidence>
<feature type="domain" description="Bacterial Ig-like" evidence="1">
    <location>
        <begin position="97"/>
        <end position="167"/>
    </location>
</feature>
<feature type="domain" description="Bacterial Ig-like" evidence="1">
    <location>
        <begin position="502"/>
        <end position="563"/>
    </location>
</feature>
<sequence>MSQRVDYRALRLESVFQNAVSNYAAAETTEPASSSRLAVPTLTPEMASSLSAPGINTLAVSTVDTDAPAPLRPYEPVASDGVIAAWEASHRIHLRGRAEGEAGSTVTLSFNDQSWTSTVNKWGYWNASMPPEVLKGLSDGNYSLKLTITDKAGNHTDTNVDFGLYVDKTIKPTLTVDAISGDNAINVAESIYGVDISGTSTHMANHNKVTLTLGAATVTALVNADGSWTGHFTTEQLLAMQDGLHSLTLTAVDANGKTSTVSHDLTLITHMTSVPEIHFDKVTDDNVINLAESQHDLLLSGSLSAVALGQSLILKGSDGHEHAATIDAQGHWQVLIAAADVAGFIKNGEIHAWYHDGANNYTDMAQELNVVTQLTPVYYEMDIGGDMILNYQEAQQDLSFYIEGVTSLDINGKTYQPDSGGMITLPSADLLALAEGPVTASAHRSDQYGNSDTQTLSDFFDVATHNLPTLTLDTAFADHVIGADDVNTWHLLQGSSTHLDAGSTVTLTLGDQSYSAAVKADGKWALTILAGQLAPLDDGDYVIKVTAHDSAGNQASASENVTVASHETALNMDHLLAFYAPTVAQDDGATVSSSPVTASVATDTTASSASHIPAESTLVNDSPYTLADHLLQHPAVMV</sequence>
<dbReference type="Proteomes" id="UP000008793">
    <property type="component" value="Chromosome"/>
</dbReference>
<protein>
    <recommendedName>
        <fullName evidence="1">Bacterial Ig-like domain-containing protein</fullName>
    </recommendedName>
</protein>
<dbReference type="KEGG" id="ebi:EbC_17710"/>
<dbReference type="RefSeq" id="WP_013201795.1">
    <property type="nucleotide sequence ID" value="NC_014306.1"/>
</dbReference>
<dbReference type="AlphaFoldDB" id="D8MR45"/>
<gene>
    <name evidence="2" type="ordered locus">EbC_17710</name>
</gene>
<dbReference type="GeneID" id="90511797"/>
<dbReference type="STRING" id="634500.EbC_17710"/>
<dbReference type="Pfam" id="PF19077">
    <property type="entry name" value="Big_13"/>
    <property type="match status" value="2"/>
</dbReference>
<dbReference type="InterPro" id="IPR013783">
    <property type="entry name" value="Ig-like_fold"/>
</dbReference>
<proteinExistence type="predicted"/>
<dbReference type="eggNOG" id="COG2373">
    <property type="taxonomic scope" value="Bacteria"/>
</dbReference>
<name>D8MR45_ERWBE</name>
<keyword evidence="3" id="KW-1185">Reference proteome</keyword>
<evidence type="ECO:0000259" key="1">
    <source>
        <dbReference type="Pfam" id="PF19077"/>
    </source>
</evidence>
<dbReference type="EMBL" id="FP236843">
    <property type="protein sequence ID" value="CAX59302.1"/>
    <property type="molecule type" value="Genomic_DNA"/>
</dbReference>
<dbReference type="Gene3D" id="2.60.40.10">
    <property type="entry name" value="Immunoglobulins"/>
    <property type="match status" value="5"/>
</dbReference>
<reference evidence="2 3" key="1">
    <citation type="journal article" date="2010" name="BMC Genomics">
        <title>Genome comparison of the epiphytic bacteria Erwinia billingiae and E. tasmaniensis with the pear pathogen E. pyrifoliae.</title>
        <authorList>
            <person name="Kube M."/>
            <person name="Migdoll A.M."/>
            <person name="Gehring I."/>
            <person name="Heitmann K."/>
            <person name="Mayer Y."/>
            <person name="Kuhl H."/>
            <person name="Knaust F."/>
            <person name="Geider K."/>
            <person name="Reinhardt R."/>
        </authorList>
    </citation>
    <scope>NUCLEOTIDE SEQUENCE [LARGE SCALE GENOMIC DNA]</scope>
    <source>
        <strain evidence="2 3">Eb661</strain>
    </source>
</reference>
<dbReference type="NCBIfam" id="NF033510">
    <property type="entry name" value="Ca_tandemer"/>
    <property type="match status" value="4"/>
</dbReference>
<accession>D8MR45</accession>